<evidence type="ECO:0000313" key="3">
    <source>
        <dbReference type="EMBL" id="TQQ79497.1"/>
    </source>
</evidence>
<feature type="compositionally biased region" description="Polar residues" evidence="1">
    <location>
        <begin position="282"/>
        <end position="296"/>
    </location>
</feature>
<feature type="compositionally biased region" description="Basic and acidic residues" evidence="1">
    <location>
        <begin position="396"/>
        <end position="433"/>
    </location>
</feature>
<feature type="compositionally biased region" description="Low complexity" evidence="1">
    <location>
        <begin position="307"/>
        <end position="331"/>
    </location>
</feature>
<evidence type="ECO:0000313" key="4">
    <source>
        <dbReference type="Proteomes" id="UP000315385"/>
    </source>
</evidence>
<feature type="compositionally biased region" description="Polar residues" evidence="1">
    <location>
        <begin position="466"/>
        <end position="483"/>
    </location>
</feature>
<dbReference type="EMBL" id="SESI01000003">
    <property type="protein sequence ID" value="TQQ79497.1"/>
    <property type="molecule type" value="Genomic_DNA"/>
</dbReference>
<feature type="region of interest" description="Disordered" evidence="1">
    <location>
        <begin position="460"/>
        <end position="488"/>
    </location>
</feature>
<dbReference type="InterPro" id="IPR055949">
    <property type="entry name" value="DUF7527"/>
</dbReference>
<sequence>MDSEIVGSVTEWETVPVGRGYDGLHDLADAEFSGGVTAGTTWGFMLNGRLVGIPGGSLAAFDGAELTAYEAPSPALPLLYTMQSQDSEKQAEYYTNETAISEADTTLADGNFTGYIELSENVLSGNYYVVYYGGRSMSVAFVGNSRRLLTDEEAFERANDEVGIYNVYAADIDVIDLPERESSPSTADDPTPDSADDQTLNPVGDESMTPADSTEPDDGAATEDSGLGSIDIPQAGGGDTEPAGDEEPEPTTTADSSDDTPATAADTQPDNRGESIDDSAESTEPTDYSGESTELTAPTEETGYDNTAIDTDPATGTADTAATGETAVDTASPADTGSGDPDTANGEPFEEEAEWRNTTTIPSLDPSDDEVADDGTQGGGGQQAVTRSESQLSRQQLRERLDKAETVMEKAEQRHEELAAERDEAREQRDAAQGRIEELEAELAAAQDRIEELEAELAATDTAAESTQAADNATQPPQTTRSMTPADALGGTNLFVRYDSKGAATLADAHDGEATPEDIDGNLRIDTHTTFDTEGVTVDDTPFEAFLADRIEVAFAEWLVTDLLFELRSTGATTALKAVYDAIPQIDRIELQGMIELGTDEDDEPIERTFDVVVRDKRGKPLFIADFDDSKQPVGADLIEGLIRNGNALRERNDSFAAGFGVTSSYFTEDAYEIADDATGGGLFSRSGGKSFVNISRKQGFHLCLVDRIKGGFELQKPEL</sequence>
<dbReference type="AlphaFoldDB" id="A0A544QLL7"/>
<feature type="domain" description="DUF7527" evidence="2">
    <location>
        <begin position="483"/>
        <end position="720"/>
    </location>
</feature>
<feature type="compositionally biased region" description="Low complexity" evidence="1">
    <location>
        <begin position="250"/>
        <end position="267"/>
    </location>
</feature>
<proteinExistence type="predicted"/>
<keyword evidence="4" id="KW-1185">Reference proteome</keyword>
<organism evidence="3 4">
    <name type="scientific">Halonotius roseus</name>
    <dbReference type="NCBI Taxonomy" id="2511997"/>
    <lineage>
        <taxon>Archaea</taxon>
        <taxon>Methanobacteriati</taxon>
        <taxon>Methanobacteriota</taxon>
        <taxon>Stenosarchaea group</taxon>
        <taxon>Halobacteria</taxon>
        <taxon>Halobacteriales</taxon>
        <taxon>Haloferacaceae</taxon>
        <taxon>Halonotius</taxon>
    </lineage>
</organism>
<evidence type="ECO:0000256" key="1">
    <source>
        <dbReference type="SAM" id="MobiDB-lite"/>
    </source>
</evidence>
<dbReference type="Pfam" id="PF24371">
    <property type="entry name" value="DUF7527"/>
    <property type="match status" value="1"/>
</dbReference>
<dbReference type="OrthoDB" id="157503at2157"/>
<dbReference type="RefSeq" id="WP_142444087.1">
    <property type="nucleotide sequence ID" value="NZ_SESI01000003.1"/>
</dbReference>
<evidence type="ECO:0000259" key="2">
    <source>
        <dbReference type="Pfam" id="PF24371"/>
    </source>
</evidence>
<accession>A0A544QLL7</accession>
<dbReference type="CDD" id="cd14686">
    <property type="entry name" value="bZIP"/>
    <property type="match status" value="1"/>
</dbReference>
<dbReference type="Gene3D" id="1.10.287.1490">
    <property type="match status" value="1"/>
</dbReference>
<comment type="caution">
    <text evidence="3">The sequence shown here is derived from an EMBL/GenBank/DDBJ whole genome shotgun (WGS) entry which is preliminary data.</text>
</comment>
<name>A0A544QLL7_9EURY</name>
<dbReference type="Proteomes" id="UP000315385">
    <property type="component" value="Unassembled WGS sequence"/>
</dbReference>
<feature type="region of interest" description="Disordered" evidence="1">
    <location>
        <begin position="180"/>
        <end position="433"/>
    </location>
</feature>
<gene>
    <name evidence="3" type="ORF">EWF95_10800</name>
</gene>
<reference evidence="3 4" key="1">
    <citation type="submission" date="2019-02" db="EMBL/GenBank/DDBJ databases">
        <title>Halonotius sp. a new haloqrchaeon isolated from saline water.</title>
        <authorList>
            <person name="Duran-Viseras A."/>
            <person name="Sanchez-Porro C."/>
            <person name="Ventosa A."/>
        </authorList>
    </citation>
    <scope>NUCLEOTIDE SEQUENCE [LARGE SCALE GENOMIC DNA]</scope>
    <source>
        <strain evidence="3 4">F9-27</strain>
    </source>
</reference>
<protein>
    <recommendedName>
        <fullName evidence="2">DUF7527 domain-containing protein</fullName>
    </recommendedName>
</protein>